<sequence length="92" mass="9691">SRGRPEPAPQSPASAARASAGVNLLSTNWTRARQPEALRGHLDPSPTRSHRTLVTSNRRQHCVGGSAFVLCEAVVVPCCCRGNGFISAAKPS</sequence>
<feature type="compositionally biased region" description="Pro residues" evidence="1">
    <location>
        <begin position="1"/>
        <end position="10"/>
    </location>
</feature>
<name>A0A3B4ZU82_9TELE</name>
<protein>
    <submittedName>
        <fullName evidence="2">Uncharacterized protein</fullName>
    </submittedName>
</protein>
<reference evidence="2" key="1">
    <citation type="submission" date="2023-09" db="UniProtKB">
        <authorList>
            <consortium name="Ensembl"/>
        </authorList>
    </citation>
    <scope>IDENTIFICATION</scope>
</reference>
<dbReference type="AlphaFoldDB" id="A0A3B4ZU82"/>
<dbReference type="Ensembl" id="ENSSPAT00000009904.1">
    <property type="protein sequence ID" value="ENSSPAP00000009729.1"/>
    <property type="gene ID" value="ENSSPAG00000007417.1"/>
</dbReference>
<feature type="region of interest" description="Disordered" evidence="1">
    <location>
        <begin position="1"/>
        <end position="24"/>
    </location>
</feature>
<accession>A0A3B4ZU82</accession>
<evidence type="ECO:0000256" key="1">
    <source>
        <dbReference type="SAM" id="MobiDB-lite"/>
    </source>
</evidence>
<feature type="compositionally biased region" description="Low complexity" evidence="1">
    <location>
        <begin position="11"/>
        <end position="20"/>
    </location>
</feature>
<feature type="region of interest" description="Disordered" evidence="1">
    <location>
        <begin position="31"/>
        <end position="50"/>
    </location>
</feature>
<feature type="compositionally biased region" description="Basic and acidic residues" evidence="1">
    <location>
        <begin position="33"/>
        <end position="42"/>
    </location>
</feature>
<evidence type="ECO:0000313" key="2">
    <source>
        <dbReference type="Ensembl" id="ENSSPAP00000009729.1"/>
    </source>
</evidence>
<organism evidence="2">
    <name type="scientific">Stegastes partitus</name>
    <name type="common">bicolor damselfish</name>
    <dbReference type="NCBI Taxonomy" id="144197"/>
    <lineage>
        <taxon>Eukaryota</taxon>
        <taxon>Metazoa</taxon>
        <taxon>Chordata</taxon>
        <taxon>Craniata</taxon>
        <taxon>Vertebrata</taxon>
        <taxon>Euteleostomi</taxon>
        <taxon>Actinopterygii</taxon>
        <taxon>Neopterygii</taxon>
        <taxon>Teleostei</taxon>
        <taxon>Neoteleostei</taxon>
        <taxon>Acanthomorphata</taxon>
        <taxon>Ovalentaria</taxon>
        <taxon>Pomacentridae</taxon>
        <taxon>Stegastes</taxon>
    </lineage>
</organism>
<proteinExistence type="predicted"/>